<keyword evidence="7" id="KW-0436">Ligase</keyword>
<evidence type="ECO:0000313" key="8">
    <source>
        <dbReference type="Proteomes" id="UP000266340"/>
    </source>
</evidence>
<feature type="transmembrane region" description="Helical" evidence="5">
    <location>
        <begin position="58"/>
        <end position="77"/>
    </location>
</feature>
<feature type="transmembrane region" description="Helical" evidence="5">
    <location>
        <begin position="205"/>
        <end position="224"/>
    </location>
</feature>
<dbReference type="InterPro" id="IPR051533">
    <property type="entry name" value="WaaL-like"/>
</dbReference>
<feature type="transmembrane region" description="Helical" evidence="5">
    <location>
        <begin position="355"/>
        <end position="373"/>
    </location>
</feature>
<feature type="transmembrane region" description="Helical" evidence="5">
    <location>
        <begin position="275"/>
        <end position="293"/>
    </location>
</feature>
<keyword evidence="8" id="KW-1185">Reference proteome</keyword>
<dbReference type="GO" id="GO:0016020">
    <property type="term" value="C:membrane"/>
    <property type="evidence" value="ECO:0007669"/>
    <property type="project" value="UniProtKB-SubCell"/>
</dbReference>
<dbReference type="Pfam" id="PF04932">
    <property type="entry name" value="Wzy_C"/>
    <property type="match status" value="1"/>
</dbReference>
<keyword evidence="2 5" id="KW-0812">Transmembrane</keyword>
<name>A0A398CQI4_9BACL</name>
<feature type="transmembrane region" description="Helical" evidence="5">
    <location>
        <begin position="487"/>
        <end position="505"/>
    </location>
</feature>
<dbReference type="OrthoDB" id="1808577at2"/>
<keyword evidence="3 5" id="KW-1133">Transmembrane helix</keyword>
<feature type="transmembrane region" description="Helical" evidence="5">
    <location>
        <begin position="146"/>
        <end position="164"/>
    </location>
</feature>
<dbReference type="InterPro" id="IPR007016">
    <property type="entry name" value="O-antigen_ligase-rel_domated"/>
</dbReference>
<evidence type="ECO:0000256" key="1">
    <source>
        <dbReference type="ARBA" id="ARBA00004141"/>
    </source>
</evidence>
<feature type="transmembrane region" description="Helical" evidence="5">
    <location>
        <begin position="511"/>
        <end position="529"/>
    </location>
</feature>
<sequence>MSKKTEKARPSDKGPISAKETIPLRYWAVVGLSVLFLFWAPFQRALFNGNDSTFERPIYQSIVCASLILFGLALLLLSKWKLRSEQGWLSVGFWLIPAAYLLSLANAASQLSALNALYSQFLYGSMFLIGLYVIKDGLGNRIFQSAILASGYFIVLFGLFHWLGNGEAISSLVGWFTPFVEQGVYKDAVMTDSNGLRLASVFQYANTYAAFLIALLLCALFFTIKSSGWKSASLHAVWVVPILVSFWLTLSRGAIVVIAVVLIMLLLFLKPYRQLLLIAHLIVGSILTFTILGKVTSYGISVHESFSASLSAKGWLLLLAATALYTAAACAMQRFLAPWLSSKLERIDGLKKGILLIPVIAVVAGSLVIAALTQVSAIRSLLPANVETRLENINLAQHSVLERGTFYKDAMKLVADYPLIGAGGGAWSALFEKYQSNPYVSRQAHSFFFQYLTEVGIIGFIVIAAFLVAVFYFYIRRYFQSDENQRESRFLYFILALSLLTHSAIDFDLSYLYLVVLLFLCLGGMASGLSKEPSTSPLLPKDTKRFPIFPAILAVGSIAVLILSARLVMANSSFKEHLAIRQSSNDFNELMDPLDKALKLQPGHPEYSAYSIDLLNAVYQQTQEAVYKQDEQSILKAALHREPHNRQLIEIQLNDLIANNDIGRALQRVREALPDFPWDMQLYEKSFQLEEALSQTARESGDTGTIDKYWQYMLADYEAIKRNIDHLSTLPKEQNQGLAFQVTPQIASVVGSNYYRHGDYLAAEEALKPYIGDDLTDETNVTIIRWYLASLSKQGKTDQNLYDRLTSNDPSEADKIAEIVNAL</sequence>
<comment type="caution">
    <text evidence="7">The sequence shown here is derived from an EMBL/GenBank/DDBJ whole genome shotgun (WGS) entry which is preliminary data.</text>
</comment>
<dbReference type="RefSeq" id="WP_119150117.1">
    <property type="nucleotide sequence ID" value="NZ_JBHSOV010000009.1"/>
</dbReference>
<organism evidence="7 8">
    <name type="scientific">Cohnella faecalis</name>
    <dbReference type="NCBI Taxonomy" id="2315694"/>
    <lineage>
        <taxon>Bacteria</taxon>
        <taxon>Bacillati</taxon>
        <taxon>Bacillota</taxon>
        <taxon>Bacilli</taxon>
        <taxon>Bacillales</taxon>
        <taxon>Paenibacillaceae</taxon>
        <taxon>Cohnella</taxon>
    </lineage>
</organism>
<evidence type="ECO:0000256" key="5">
    <source>
        <dbReference type="SAM" id="Phobius"/>
    </source>
</evidence>
<protein>
    <submittedName>
        <fullName evidence="7">O-antigen ligase domain-containing protein</fullName>
    </submittedName>
</protein>
<dbReference type="PANTHER" id="PTHR37422:SF13">
    <property type="entry name" value="LIPOPOLYSACCHARIDE BIOSYNTHESIS PROTEIN PA4999-RELATED"/>
    <property type="match status" value="1"/>
</dbReference>
<feature type="transmembrane region" description="Helical" evidence="5">
    <location>
        <begin position="115"/>
        <end position="134"/>
    </location>
</feature>
<feature type="transmembrane region" description="Helical" evidence="5">
    <location>
        <begin position="236"/>
        <end position="269"/>
    </location>
</feature>
<evidence type="ECO:0000313" key="7">
    <source>
        <dbReference type="EMBL" id="RIE02077.1"/>
    </source>
</evidence>
<dbReference type="Proteomes" id="UP000266340">
    <property type="component" value="Unassembled WGS sequence"/>
</dbReference>
<feature type="transmembrane region" description="Helical" evidence="5">
    <location>
        <begin position="451"/>
        <end position="475"/>
    </location>
</feature>
<proteinExistence type="predicted"/>
<evidence type="ECO:0000256" key="4">
    <source>
        <dbReference type="ARBA" id="ARBA00023136"/>
    </source>
</evidence>
<evidence type="ECO:0000256" key="3">
    <source>
        <dbReference type="ARBA" id="ARBA00022989"/>
    </source>
</evidence>
<evidence type="ECO:0000256" key="2">
    <source>
        <dbReference type="ARBA" id="ARBA00022692"/>
    </source>
</evidence>
<gene>
    <name evidence="7" type="ORF">D3H35_15055</name>
</gene>
<feature type="transmembrane region" description="Helical" evidence="5">
    <location>
        <begin position="26"/>
        <end position="46"/>
    </location>
</feature>
<keyword evidence="4 5" id="KW-0472">Membrane</keyword>
<dbReference type="EMBL" id="QXJM01000039">
    <property type="protein sequence ID" value="RIE02077.1"/>
    <property type="molecule type" value="Genomic_DNA"/>
</dbReference>
<feature type="transmembrane region" description="Helical" evidence="5">
    <location>
        <begin position="314"/>
        <end position="335"/>
    </location>
</feature>
<feature type="domain" description="O-antigen ligase-related" evidence="6">
    <location>
        <begin position="309"/>
        <end position="463"/>
    </location>
</feature>
<accession>A0A398CQI4</accession>
<evidence type="ECO:0000259" key="6">
    <source>
        <dbReference type="Pfam" id="PF04932"/>
    </source>
</evidence>
<comment type="subcellular location">
    <subcellularLocation>
        <location evidence="1">Membrane</location>
        <topology evidence="1">Multi-pass membrane protein</topology>
    </subcellularLocation>
</comment>
<feature type="transmembrane region" description="Helical" evidence="5">
    <location>
        <begin position="549"/>
        <end position="569"/>
    </location>
</feature>
<dbReference type="AlphaFoldDB" id="A0A398CQI4"/>
<feature type="transmembrane region" description="Helical" evidence="5">
    <location>
        <begin position="89"/>
        <end position="109"/>
    </location>
</feature>
<dbReference type="PANTHER" id="PTHR37422">
    <property type="entry name" value="TEICHURONIC ACID BIOSYNTHESIS PROTEIN TUAE"/>
    <property type="match status" value="1"/>
</dbReference>
<dbReference type="GO" id="GO:0016874">
    <property type="term" value="F:ligase activity"/>
    <property type="evidence" value="ECO:0007669"/>
    <property type="project" value="UniProtKB-KW"/>
</dbReference>
<reference evidence="7 8" key="1">
    <citation type="submission" date="2018-09" db="EMBL/GenBank/DDBJ databases">
        <title>Cohnella cavernae sp. nov., isolated from a karst cave.</title>
        <authorList>
            <person name="Zhu H."/>
        </authorList>
    </citation>
    <scope>NUCLEOTIDE SEQUENCE [LARGE SCALE GENOMIC DNA]</scope>
    <source>
        <strain evidence="7 8">K2E09-144</strain>
    </source>
</reference>